<dbReference type="CDD" id="cd03188">
    <property type="entry name" value="GST_C_Beta"/>
    <property type="match status" value="1"/>
</dbReference>
<dbReference type="Pfam" id="PF00043">
    <property type="entry name" value="GST_C"/>
    <property type="match status" value="1"/>
</dbReference>
<dbReference type="PROSITE" id="PS50405">
    <property type="entry name" value="GST_CTER"/>
    <property type="match status" value="1"/>
</dbReference>
<dbReference type="Gene3D" id="1.20.1050.10">
    <property type="match status" value="1"/>
</dbReference>
<keyword evidence="5" id="KW-0808">Transferase</keyword>
<dbReference type="InterPro" id="IPR010987">
    <property type="entry name" value="Glutathione-S-Trfase_C-like"/>
</dbReference>
<dbReference type="SUPFAM" id="SSF47616">
    <property type="entry name" value="GST C-terminal domain-like"/>
    <property type="match status" value="1"/>
</dbReference>
<organism evidence="5">
    <name type="scientific">Rhizobium rhizogenes</name>
    <name type="common">Agrobacterium rhizogenes</name>
    <dbReference type="NCBI Taxonomy" id="359"/>
    <lineage>
        <taxon>Bacteria</taxon>
        <taxon>Pseudomonadati</taxon>
        <taxon>Pseudomonadota</taxon>
        <taxon>Alphaproteobacteria</taxon>
        <taxon>Hyphomicrobiales</taxon>
        <taxon>Rhizobiaceae</taxon>
        <taxon>Rhizobium/Agrobacterium group</taxon>
        <taxon>Rhizobium</taxon>
    </lineage>
</organism>
<name>A0A7S4ZSN5_RHIRH</name>
<geneLocation type="plasmid" evidence="5">
    <name>pColt5.8b</name>
</geneLocation>
<dbReference type="PANTHER" id="PTHR44051">
    <property type="entry name" value="GLUTATHIONE S-TRANSFERASE-RELATED"/>
    <property type="match status" value="1"/>
</dbReference>
<dbReference type="SFLD" id="SFLDS00019">
    <property type="entry name" value="Glutathione_Transferase_(cytos"/>
    <property type="match status" value="1"/>
</dbReference>
<geneLocation type="plasmid" evidence="4">
    <name>pC5.7b</name>
</geneLocation>
<dbReference type="Gene3D" id="3.40.30.10">
    <property type="entry name" value="Glutaredoxin"/>
    <property type="match status" value="1"/>
</dbReference>
<dbReference type="SUPFAM" id="SSF52833">
    <property type="entry name" value="Thioredoxin-like"/>
    <property type="match status" value="1"/>
</dbReference>
<dbReference type="SFLD" id="SFLDG00358">
    <property type="entry name" value="Main_(cytGST)"/>
    <property type="match status" value="1"/>
</dbReference>
<proteinExistence type="inferred from homology"/>
<feature type="domain" description="GST C-terminal" evidence="3">
    <location>
        <begin position="83"/>
        <end position="205"/>
    </location>
</feature>
<dbReference type="Pfam" id="PF02798">
    <property type="entry name" value="GST_N"/>
    <property type="match status" value="1"/>
</dbReference>
<dbReference type="PROSITE" id="PS50404">
    <property type="entry name" value="GST_NTER"/>
    <property type="match status" value="1"/>
</dbReference>
<dbReference type="EMBL" id="MK318972">
    <property type="protein sequence ID" value="QCL09816.1"/>
    <property type="molecule type" value="Genomic_DNA"/>
</dbReference>
<dbReference type="InterPro" id="IPR036282">
    <property type="entry name" value="Glutathione-S-Trfase_C_sf"/>
</dbReference>
<dbReference type="AlphaFoldDB" id="A0A7S4ZSN5"/>
<dbReference type="InterPro" id="IPR036249">
    <property type="entry name" value="Thioredoxin-like_sf"/>
</dbReference>
<dbReference type="GO" id="GO:0016740">
    <property type="term" value="F:transferase activity"/>
    <property type="evidence" value="ECO:0007669"/>
    <property type="project" value="UniProtKB-KW"/>
</dbReference>
<protein>
    <submittedName>
        <fullName evidence="5">Glutathione S-transferase, putative</fullName>
    </submittedName>
    <submittedName>
        <fullName evidence="4">Putative glutathione S-transferase</fullName>
    </submittedName>
</protein>
<reference evidence="5" key="1">
    <citation type="submission" date="2018-12" db="EMBL/GenBank/DDBJ databases">
        <title>Three Rhizobium rhizogenes strains isolated from the same crown gall tumor carry diverse plasmids.</title>
        <authorList>
            <person name="Pulawska J."/>
            <person name="Kuzmanovic N."/>
        </authorList>
    </citation>
    <scope>NUCLEOTIDE SEQUENCE</scope>
    <source>
        <strain evidence="4">C5.7</strain>
        <strain evidence="5">Colt5.8</strain>
        <plasmid evidence="4">pC5.7b</plasmid>
        <plasmid evidence="5">pColt5.8b</plasmid>
    </source>
</reference>
<gene>
    <name evidence="4" type="ORF">pC5.7b_316</name>
    <name evidence="5" type="ORF">pC5.8b_326</name>
</gene>
<evidence type="ECO:0000259" key="3">
    <source>
        <dbReference type="PROSITE" id="PS50405"/>
    </source>
</evidence>
<dbReference type="SFLD" id="SFLDG01150">
    <property type="entry name" value="Main.1:_Beta-like"/>
    <property type="match status" value="1"/>
</dbReference>
<comment type="similarity">
    <text evidence="1">Belongs to the GST superfamily.</text>
</comment>
<dbReference type="CDD" id="cd03057">
    <property type="entry name" value="GST_N_Beta"/>
    <property type="match status" value="1"/>
</dbReference>
<evidence type="ECO:0000259" key="2">
    <source>
        <dbReference type="PROSITE" id="PS50404"/>
    </source>
</evidence>
<dbReference type="InterPro" id="IPR004046">
    <property type="entry name" value="GST_C"/>
</dbReference>
<keyword evidence="5" id="KW-0614">Plasmid</keyword>
<dbReference type="InterPro" id="IPR040079">
    <property type="entry name" value="Glutathione_S-Trfase"/>
</dbReference>
<accession>A0A7S4ZSN5</accession>
<dbReference type="InterPro" id="IPR004045">
    <property type="entry name" value="Glutathione_S-Trfase_N"/>
</dbReference>
<evidence type="ECO:0000313" key="4">
    <source>
        <dbReference type="EMBL" id="QCL09183.1"/>
    </source>
</evidence>
<sequence>MKLFTAPGTCGLACHIALEEAGIPYEIVTLDLRNNEQKSLGYLAVNPKARVPALMIDDETVVTEAPAILTYIALTYPTLFIQPIEERLLFTRLIAFNNYLTSTVHVAHAHRYRGKRWADNPASLDDMQRKVPETMAECFDVIERNLFLGPWVLGRRFSVADPYLLTMTRWLESDGVEVSRFKKIDAHRNRMMERGAVQRVLASIS</sequence>
<dbReference type="EMBL" id="MK318968">
    <property type="protein sequence ID" value="QCL09183.1"/>
    <property type="molecule type" value="Genomic_DNA"/>
</dbReference>
<evidence type="ECO:0000313" key="5">
    <source>
        <dbReference type="EMBL" id="QCL09816.1"/>
    </source>
</evidence>
<evidence type="ECO:0000256" key="1">
    <source>
        <dbReference type="RuleBase" id="RU003494"/>
    </source>
</evidence>
<feature type="domain" description="GST N-terminal" evidence="2">
    <location>
        <begin position="1"/>
        <end position="80"/>
    </location>
</feature>
<dbReference type="RefSeq" id="WP_200985112.1">
    <property type="nucleotide sequence ID" value="NZ_MK318968.1"/>
</dbReference>
<dbReference type="PANTHER" id="PTHR44051:SF8">
    <property type="entry name" value="GLUTATHIONE S-TRANSFERASE GSTA"/>
    <property type="match status" value="1"/>
</dbReference>